<feature type="compositionally biased region" description="Low complexity" evidence="1">
    <location>
        <begin position="982"/>
        <end position="991"/>
    </location>
</feature>
<feature type="compositionally biased region" description="Polar residues" evidence="1">
    <location>
        <begin position="837"/>
        <end position="851"/>
    </location>
</feature>
<dbReference type="OrthoDB" id="264795at2759"/>
<feature type="compositionally biased region" description="Acidic residues" evidence="1">
    <location>
        <begin position="461"/>
        <end position="477"/>
    </location>
</feature>
<feature type="compositionally biased region" description="Low complexity" evidence="1">
    <location>
        <begin position="733"/>
        <end position="745"/>
    </location>
</feature>
<feature type="region of interest" description="Disordered" evidence="1">
    <location>
        <begin position="624"/>
        <end position="656"/>
    </location>
</feature>
<feature type="compositionally biased region" description="Polar residues" evidence="1">
    <location>
        <begin position="1479"/>
        <end position="1489"/>
    </location>
</feature>
<dbReference type="RefSeq" id="XP_036625749.1">
    <property type="nucleotide sequence ID" value="XM_036772103.1"/>
</dbReference>
<feature type="compositionally biased region" description="Basic and acidic residues" evidence="1">
    <location>
        <begin position="941"/>
        <end position="955"/>
    </location>
</feature>
<dbReference type="Pfam" id="PF03399">
    <property type="entry name" value="SAC3_GANP"/>
    <property type="match status" value="1"/>
</dbReference>
<dbReference type="GeneID" id="59372307"/>
<feature type="region of interest" description="Disordered" evidence="1">
    <location>
        <begin position="837"/>
        <end position="859"/>
    </location>
</feature>
<feature type="region of interest" description="Disordered" evidence="1">
    <location>
        <begin position="1"/>
        <end position="78"/>
    </location>
</feature>
<feature type="compositionally biased region" description="Basic and acidic residues" evidence="1">
    <location>
        <begin position="40"/>
        <end position="49"/>
    </location>
</feature>
<feature type="compositionally biased region" description="Basic and acidic residues" evidence="1">
    <location>
        <begin position="436"/>
        <end position="451"/>
    </location>
</feature>
<dbReference type="GO" id="GO:0070390">
    <property type="term" value="C:transcription export complex 2"/>
    <property type="evidence" value="ECO:0007669"/>
    <property type="project" value="TreeGrafter"/>
</dbReference>
<dbReference type="Gene3D" id="1.25.40.990">
    <property type="match status" value="1"/>
</dbReference>
<feature type="region of interest" description="Disordered" evidence="1">
    <location>
        <begin position="1435"/>
        <end position="1510"/>
    </location>
</feature>
<feature type="domain" description="SAC3/GANP/THP3 conserved" evidence="2">
    <location>
        <begin position="159"/>
        <end position="411"/>
    </location>
</feature>
<dbReference type="GO" id="GO:0005737">
    <property type="term" value="C:cytoplasm"/>
    <property type="evidence" value="ECO:0007669"/>
    <property type="project" value="TreeGrafter"/>
</dbReference>
<feature type="compositionally biased region" description="Low complexity" evidence="1">
    <location>
        <begin position="513"/>
        <end position="533"/>
    </location>
</feature>
<accession>A0A8H7DLQ0</accession>
<dbReference type="EMBL" id="JACETU010000011">
    <property type="protein sequence ID" value="KAF7416202.1"/>
    <property type="molecule type" value="Genomic_DNA"/>
</dbReference>
<proteinExistence type="predicted"/>
<evidence type="ECO:0000313" key="4">
    <source>
        <dbReference type="Proteomes" id="UP000623687"/>
    </source>
</evidence>
<feature type="region of interest" description="Disordered" evidence="1">
    <location>
        <begin position="871"/>
        <end position="901"/>
    </location>
</feature>
<feature type="region of interest" description="Disordered" evidence="1">
    <location>
        <begin position="941"/>
        <end position="1025"/>
    </location>
</feature>
<organism evidence="3 4">
    <name type="scientific">Pleurotus ostreatus</name>
    <name type="common">Oyster mushroom</name>
    <name type="synonym">White-rot fungus</name>
    <dbReference type="NCBI Taxonomy" id="5322"/>
    <lineage>
        <taxon>Eukaryota</taxon>
        <taxon>Fungi</taxon>
        <taxon>Dikarya</taxon>
        <taxon>Basidiomycota</taxon>
        <taxon>Agaricomycotina</taxon>
        <taxon>Agaricomycetes</taxon>
        <taxon>Agaricomycetidae</taxon>
        <taxon>Agaricales</taxon>
        <taxon>Pleurotineae</taxon>
        <taxon>Pleurotaceae</taxon>
        <taxon>Pleurotus</taxon>
    </lineage>
</organism>
<protein>
    <recommendedName>
        <fullName evidence="2">SAC3/GANP/THP3 conserved domain-containing protein</fullName>
    </recommendedName>
</protein>
<feature type="region of interest" description="Disordered" evidence="1">
    <location>
        <begin position="435"/>
        <end position="559"/>
    </location>
</feature>
<dbReference type="InterPro" id="IPR005062">
    <property type="entry name" value="SAC3/GANP/THP3_conserved"/>
</dbReference>
<gene>
    <name evidence="3" type="ORF">PC9H_002466</name>
</gene>
<evidence type="ECO:0000313" key="3">
    <source>
        <dbReference type="EMBL" id="KAF7416202.1"/>
    </source>
</evidence>
<name>A0A8H7DLQ0_PLEOS</name>
<dbReference type="VEuPathDB" id="FungiDB:PC9H_002466"/>
<reference evidence="3" key="1">
    <citation type="submission" date="2019-07" db="EMBL/GenBank/DDBJ databases">
        <authorList>
            <person name="Palmer J.M."/>
        </authorList>
    </citation>
    <scope>NUCLEOTIDE SEQUENCE</scope>
    <source>
        <strain evidence="3">PC9</strain>
    </source>
</reference>
<feature type="compositionally biased region" description="Basic and acidic residues" evidence="1">
    <location>
        <begin position="1468"/>
        <end position="1477"/>
    </location>
</feature>
<feature type="compositionally biased region" description="Gly residues" evidence="1">
    <location>
        <begin position="56"/>
        <end position="71"/>
    </location>
</feature>
<dbReference type="PANTHER" id="PTHR12436:SF3">
    <property type="entry name" value="GERMINAL-CENTER ASSOCIATED NUCLEAR PROTEIN"/>
    <property type="match status" value="1"/>
</dbReference>
<dbReference type="InterPro" id="IPR045107">
    <property type="entry name" value="SAC3/GANP/THP3"/>
</dbReference>
<dbReference type="GO" id="GO:0006406">
    <property type="term" value="P:mRNA export from nucleus"/>
    <property type="evidence" value="ECO:0007669"/>
    <property type="project" value="TreeGrafter"/>
</dbReference>
<feature type="compositionally biased region" description="Basic and acidic residues" evidence="1">
    <location>
        <begin position="1435"/>
        <end position="1455"/>
    </location>
</feature>
<dbReference type="PANTHER" id="PTHR12436">
    <property type="entry name" value="80 KDA MCM3-ASSOCIATED PROTEIN"/>
    <property type="match status" value="1"/>
</dbReference>
<dbReference type="Proteomes" id="UP000623687">
    <property type="component" value="Unassembled WGS sequence"/>
</dbReference>
<keyword evidence="4" id="KW-1185">Reference proteome</keyword>
<feature type="compositionally biased region" description="Low complexity" evidence="1">
    <location>
        <begin position="543"/>
        <end position="553"/>
    </location>
</feature>
<evidence type="ECO:0000256" key="1">
    <source>
        <dbReference type="SAM" id="MobiDB-lite"/>
    </source>
</evidence>
<feature type="region of interest" description="Disordered" evidence="1">
    <location>
        <begin position="724"/>
        <end position="757"/>
    </location>
</feature>
<comment type="caution">
    <text evidence="3">The sequence shown here is derived from an EMBL/GenBank/DDBJ whole genome shotgun (WGS) entry which is preliminary data.</text>
</comment>
<evidence type="ECO:0000259" key="2">
    <source>
        <dbReference type="Pfam" id="PF03399"/>
    </source>
</evidence>
<feature type="compositionally biased region" description="Basic and acidic residues" evidence="1">
    <location>
        <begin position="1010"/>
        <end position="1025"/>
    </location>
</feature>
<sequence>MDAPPTRSHNRGRGDAHRSQSRNKQWTAGNPNGAPPNQRGDGERWERGGGHRGRGRGTGGRGAGGSAGGGRKFPNRTLNVAKPTATTASGNDELPFFGNVDIDEPVLETQEEREKFYQDLVKAREVERKKAIAEGKMDDPLVPKRLEDAISMVGTCMDMCPRFERYRRERENNLTEWETIPGTKRVDHKRAVKMYERAAGDKTLPSDLRPPIILKRTLDYLFRQLLPTGGFHRTFSFIRDRSRAVRNDFTMQHETGPLAMECHERCARFHILALHFERDETDFSIPMEEQQLMYALQSLKEFYADQRDNYQSPHELEMRVYHRLIHIRDQRERHDDIPPHITEHPVFKLTTDFRLHVQKRSAPITKTSKLAVDAEGMAIFGELARVLREGAGGGNVVMVYLVACILERLFGKEAIDGIEDIRGNLEIWQIIDGEVGDGRGGGEESMGHEDGDGGMGHYDGLEDERMDDDGMDDDADAGDEHQEGAGMHAPSPLRPGPTEWLNNTFGGPPLPSAFPATTASSSTTAFPSTQPTQINQGPPPTSSSPGPTAPLSAFAGLTSAPNPFGTPSVFGSSFGSSTQKATPPKSVFGTTFPVGFAPASSSDVGNGQVQVGLGNVVSTTNSSPFGTFGQPPAPAQSQPFGSARTPAPLQGASASTQASPSALNVAAPAFIPSHPPSLTSASTPEVGETMAGTPFKAQAKQHPTPVTFPALATSVNVLSPLPSWTSPTPPTSVPAAATAPTVSPSLPTPITPTLPKLNTTLTTSVSSELSPRIPPPMDRKQPISLPATPTTTAATPSAIWSHLGFLRSGGLTPTSSLGFIGEGPLSPLLPQSPTVSRQATMQDIGSTPQGASSSSSSLGSLRKLVGMPSVPSVAPGTPPQLLDTVKPLSSKGKEKARVGARTHSFDEETAVGLADGFAKREVVKQSLRRWVRRTADRAAWRDACSKSEAYREKVENKRKKKEREAARNGSPSEKRRRRSSDISDTSTRVSSPAKKRVKRRVSDKYQPPRTDADLAQRLKENQEEHERRWTRGSFLDVISNQVRRKAHACGLHKPLPSWRTWISLNPESDATAIWLERKFDIPNSGKWVSEVIFEIPLSAQGDAAEREGFPGLIIFERTPLDDITDDIERKYRILDDCSRLRDIIKSLPQEHHFVPSLLVLSWLEAGRPDTAASEPVSDLDTMIKEYINASVLKSFSAFPFSFTSDTRDDVDAKFGACVQEVIEGCDVVGEKVQRLSVRGIFQQFQPALSRFVVNGLEKCWIDGEFDWISYKQLLSVFISLLNDLIQLVGRLTGTGVDKTIKLLPPYEASTPTTTSTSIPMSANKQEDSKSLYVSTISWLEGATIGSTPTEKGETDNIVSDLASHRSMGRDFPSTAFLEHLAELARYRLERGILAPSTTSSSTVSSSTGGEEPVFYVPKSELLALKDDFDLVAERKGGEARRRVESTRRERRRQEDNNISDGPSNGMKDANRSAEHTSSKVKYNGNTTHFAPSVRKEAPSQVADMADSRPDSTEKVVTLDMLKALTRDIKMRYGAGGL</sequence>